<feature type="compositionally biased region" description="Basic residues" evidence="1">
    <location>
        <begin position="138"/>
        <end position="153"/>
    </location>
</feature>
<dbReference type="EMBL" id="CP145316">
    <property type="protein sequence ID" value="XAM18164.1"/>
    <property type="molecule type" value="Genomic_DNA"/>
</dbReference>
<protein>
    <submittedName>
        <fullName evidence="2">Uncharacterized protein</fullName>
    </submittedName>
</protein>
<evidence type="ECO:0000313" key="3">
    <source>
        <dbReference type="Proteomes" id="UP001434737"/>
    </source>
</evidence>
<sequence length="196" mass="22888">MGRGVLRLRKIPKANRFSIEIYALAQNYKLTQSQQKQHKELLKYLLTKKSFNFTQADVCLDTTQLLKTQKAHKTKQYKGTNYLDFGEAGQLCIYNKAIKDRQRNMKCPAQYGILRYEATLKLSKNHTTLNRPKATQQGKRKPSSPHNKKISKNLKRDSQYLKYSTKEFFKYLSINKKQKVSMRHFTKHILAKGASP</sequence>
<evidence type="ECO:0000313" key="2">
    <source>
        <dbReference type="EMBL" id="XAM18164.1"/>
    </source>
</evidence>
<keyword evidence="3" id="KW-1185">Reference proteome</keyword>
<proteinExistence type="predicted"/>
<feature type="region of interest" description="Disordered" evidence="1">
    <location>
        <begin position="125"/>
        <end position="156"/>
    </location>
</feature>
<reference evidence="2 3" key="1">
    <citation type="submission" date="2024-02" db="EMBL/GenBank/DDBJ databases">
        <title>Genome and pathogenicity analysis of Helicobacter mastomyrinus isolated from mice.</title>
        <authorList>
            <person name="Zhu L."/>
        </authorList>
    </citation>
    <scope>NUCLEOTIDE SEQUENCE [LARGE SCALE GENOMIC DNA]</scope>
    <source>
        <strain evidence="2 3">Hm-17</strain>
    </source>
</reference>
<name>A0ABZ3F4R0_9HELI</name>
<accession>A0ABZ3F4R0</accession>
<dbReference type="RefSeq" id="WP_343353648.1">
    <property type="nucleotide sequence ID" value="NZ_CP145316.1"/>
</dbReference>
<feature type="compositionally biased region" description="Polar residues" evidence="1">
    <location>
        <begin position="125"/>
        <end position="137"/>
    </location>
</feature>
<evidence type="ECO:0000256" key="1">
    <source>
        <dbReference type="SAM" id="MobiDB-lite"/>
    </source>
</evidence>
<dbReference type="Proteomes" id="UP001434737">
    <property type="component" value="Chromosome"/>
</dbReference>
<gene>
    <name evidence="2" type="ORF">V3I05_00270</name>
</gene>
<organism evidence="2 3">
    <name type="scientific">Helicobacter mastomyrinus</name>
    <dbReference type="NCBI Taxonomy" id="287948"/>
    <lineage>
        <taxon>Bacteria</taxon>
        <taxon>Pseudomonadati</taxon>
        <taxon>Campylobacterota</taxon>
        <taxon>Epsilonproteobacteria</taxon>
        <taxon>Campylobacterales</taxon>
        <taxon>Helicobacteraceae</taxon>
        <taxon>Helicobacter</taxon>
    </lineage>
</organism>